<accession>A0A6N7LI39</accession>
<dbReference type="RefSeq" id="WP_153440786.1">
    <property type="nucleotide sequence ID" value="NZ_JACIGA010000004.1"/>
</dbReference>
<protein>
    <submittedName>
        <fullName evidence="5">TetR family transcriptional regulator</fullName>
    </submittedName>
</protein>
<dbReference type="Pfam" id="PF00440">
    <property type="entry name" value="TetR_N"/>
    <property type="match status" value="1"/>
</dbReference>
<evidence type="ECO:0000256" key="3">
    <source>
        <dbReference type="SAM" id="MobiDB-lite"/>
    </source>
</evidence>
<dbReference type="GO" id="GO:0003700">
    <property type="term" value="F:DNA-binding transcription factor activity"/>
    <property type="evidence" value="ECO:0007669"/>
    <property type="project" value="TreeGrafter"/>
</dbReference>
<dbReference type="InterPro" id="IPR050109">
    <property type="entry name" value="HTH-type_TetR-like_transc_reg"/>
</dbReference>
<dbReference type="InterPro" id="IPR009057">
    <property type="entry name" value="Homeodomain-like_sf"/>
</dbReference>
<keyword evidence="1 2" id="KW-0238">DNA-binding</keyword>
<dbReference type="GO" id="GO:0000976">
    <property type="term" value="F:transcription cis-regulatory region binding"/>
    <property type="evidence" value="ECO:0007669"/>
    <property type="project" value="TreeGrafter"/>
</dbReference>
<dbReference type="InterPro" id="IPR041674">
    <property type="entry name" value="TetR_C_22"/>
</dbReference>
<organism evidence="5 6">
    <name type="scientific">Sinorhizobium terangae</name>
    <dbReference type="NCBI Taxonomy" id="110322"/>
    <lineage>
        <taxon>Bacteria</taxon>
        <taxon>Pseudomonadati</taxon>
        <taxon>Pseudomonadota</taxon>
        <taxon>Alphaproteobacteria</taxon>
        <taxon>Hyphomicrobiales</taxon>
        <taxon>Rhizobiaceae</taxon>
        <taxon>Sinorhizobium/Ensifer group</taxon>
        <taxon>Sinorhizobium</taxon>
    </lineage>
</organism>
<dbReference type="EMBL" id="WITC01000081">
    <property type="protein sequence ID" value="MQX16879.1"/>
    <property type="molecule type" value="Genomic_DNA"/>
</dbReference>
<dbReference type="InterPro" id="IPR001647">
    <property type="entry name" value="HTH_TetR"/>
</dbReference>
<dbReference type="Proteomes" id="UP000439983">
    <property type="component" value="Unassembled WGS sequence"/>
</dbReference>
<evidence type="ECO:0000313" key="5">
    <source>
        <dbReference type="EMBL" id="MQX16879.1"/>
    </source>
</evidence>
<proteinExistence type="predicted"/>
<dbReference type="Gene3D" id="1.10.357.10">
    <property type="entry name" value="Tetracycline Repressor, domain 2"/>
    <property type="match status" value="1"/>
</dbReference>
<evidence type="ECO:0000256" key="2">
    <source>
        <dbReference type="PROSITE-ProRule" id="PRU00335"/>
    </source>
</evidence>
<dbReference type="PANTHER" id="PTHR30055">
    <property type="entry name" value="HTH-TYPE TRANSCRIPTIONAL REGULATOR RUTR"/>
    <property type="match status" value="1"/>
</dbReference>
<name>A0A6N7LI39_SINTE</name>
<dbReference type="PRINTS" id="PR00455">
    <property type="entry name" value="HTHTETR"/>
</dbReference>
<evidence type="ECO:0000259" key="4">
    <source>
        <dbReference type="PROSITE" id="PS50977"/>
    </source>
</evidence>
<dbReference type="PANTHER" id="PTHR30055:SF226">
    <property type="entry name" value="HTH-TYPE TRANSCRIPTIONAL REGULATOR PKSA"/>
    <property type="match status" value="1"/>
</dbReference>
<sequence>MIEEQTPGVGPTEEQPGLRRTPSQKRSRERVEHILSCATRLIEKKGSDAMRMSEVAEMAGISIGSLYQYFPDKAAIVSTLAERYNAASRDCIANEFAKITTLAELRSAFSVLFDTYYDMFLAEPVMRDIWSAMQADKTLREIELAESRANGRLLAETWARVQPETPRKRIEDAAFLIMHLGECTMRLAVSVDKPQGDRIVAAYKHMILREFVADATGEAASSIDIAPDRS</sequence>
<evidence type="ECO:0000313" key="6">
    <source>
        <dbReference type="Proteomes" id="UP000439983"/>
    </source>
</evidence>
<feature type="region of interest" description="Disordered" evidence="3">
    <location>
        <begin position="1"/>
        <end position="29"/>
    </location>
</feature>
<dbReference type="SUPFAM" id="SSF46689">
    <property type="entry name" value="Homeodomain-like"/>
    <property type="match status" value="1"/>
</dbReference>
<reference evidence="5 6" key="1">
    <citation type="journal article" date="2013" name="Genome Biol.">
        <title>Comparative genomics of the core and accessory genomes of 48 Sinorhizobium strains comprising five genospecies.</title>
        <authorList>
            <person name="Sugawara M."/>
            <person name="Epstein B."/>
            <person name="Badgley B.D."/>
            <person name="Unno T."/>
            <person name="Xu L."/>
            <person name="Reese J."/>
            <person name="Gyaneshwar P."/>
            <person name="Denny R."/>
            <person name="Mudge J."/>
            <person name="Bharti A.K."/>
            <person name="Farmer A.D."/>
            <person name="May G.D."/>
            <person name="Woodward J.E."/>
            <person name="Medigue C."/>
            <person name="Vallenet D."/>
            <person name="Lajus A."/>
            <person name="Rouy Z."/>
            <person name="Martinez-Vaz B."/>
            <person name="Tiffin P."/>
            <person name="Young N.D."/>
            <person name="Sadowsky M.J."/>
        </authorList>
    </citation>
    <scope>NUCLEOTIDE SEQUENCE [LARGE SCALE GENOMIC DNA]</scope>
    <source>
        <strain evidence="5 6">USDA4894</strain>
    </source>
</reference>
<feature type="DNA-binding region" description="H-T-H motif" evidence="2">
    <location>
        <begin position="51"/>
        <end position="70"/>
    </location>
</feature>
<dbReference type="Pfam" id="PF17928">
    <property type="entry name" value="TetR_C_22"/>
    <property type="match status" value="1"/>
</dbReference>
<feature type="domain" description="HTH tetR-type" evidence="4">
    <location>
        <begin position="28"/>
        <end position="88"/>
    </location>
</feature>
<gene>
    <name evidence="5" type="ORF">GHK62_19585</name>
</gene>
<comment type="caution">
    <text evidence="5">The sequence shown here is derived from an EMBL/GenBank/DDBJ whole genome shotgun (WGS) entry which is preliminary data.</text>
</comment>
<dbReference type="PROSITE" id="PS50977">
    <property type="entry name" value="HTH_TETR_2"/>
    <property type="match status" value="1"/>
</dbReference>
<dbReference type="AlphaFoldDB" id="A0A6N7LI39"/>
<keyword evidence="6" id="KW-1185">Reference proteome</keyword>
<evidence type="ECO:0000256" key="1">
    <source>
        <dbReference type="ARBA" id="ARBA00023125"/>
    </source>
</evidence>
<dbReference type="OrthoDB" id="9808189at2"/>